<comment type="caution">
    <text evidence="10">The sequence shown here is derived from an EMBL/GenBank/DDBJ whole genome shotgun (WGS) entry which is preliminary data.</text>
</comment>
<sequence>MTEARPEPRTTLPDSRKTAPHRAERVGQPSPDDTLEVTLRVRPRQPLPEPGTATPVLTPAEYLERYGADHDDLERIADFAHDHHLSVVQSSPERRTVVLSGALHDMEAAFGATLHLYRPLGSDDQPSAAAQFRGRSGTLSVPSPLAPLIEGVFGLDDRPQAHPQYRYARPPTPEPGTAHPHAFTNGFPVTALTAAYAFPAGTDGSGQTVAIIELGGGYRTADLRAYFRAAGLPTPRVTAVSVNGARNRPTGDPGGPDGEVMLDIEVVGASAPGARIVVYFAPNTDAGFLNAVTTAAHDPTHRPSVISISWGAAESNWTTQAMNAMTAAFQEAGLLGVSVFCAAGDDGSSDRVPGGLAHADFPASSPAATGCGGTRLTLQGGLIAMESVWNNGVQQGASGGGISDTYPLPAYQSGAGVPTSANPPHRAGRGVPDVSAVADPQSGYQVRVDGVDTVIGGTSAVAPLWAGLTARLNQALGTRLGFLNPALYAHPEAFHDITVGNNGAYAARTGWDPCTGLGTPNGEALLQALRRT</sequence>
<keyword evidence="4" id="KW-0378">Hydrolase</keyword>
<dbReference type="InterPro" id="IPR036852">
    <property type="entry name" value="Peptidase_S8/S53_dom_sf"/>
</dbReference>
<keyword evidence="11" id="KW-1185">Reference proteome</keyword>
<keyword evidence="5" id="KW-0720">Serine protease</keyword>
<dbReference type="PANTHER" id="PTHR14218:SF15">
    <property type="entry name" value="TRIPEPTIDYL-PEPTIDASE 1"/>
    <property type="match status" value="1"/>
</dbReference>
<dbReference type="SUPFAM" id="SSF54897">
    <property type="entry name" value="Protease propeptides/inhibitors"/>
    <property type="match status" value="1"/>
</dbReference>
<dbReference type="AlphaFoldDB" id="A0A917PCM7"/>
<dbReference type="CDD" id="cd04056">
    <property type="entry name" value="Peptidases_S53"/>
    <property type="match status" value="1"/>
</dbReference>
<keyword evidence="3" id="KW-0479">Metal-binding</keyword>
<feature type="compositionally biased region" description="Basic and acidic residues" evidence="8">
    <location>
        <begin position="1"/>
        <end position="25"/>
    </location>
</feature>
<dbReference type="InterPro" id="IPR030400">
    <property type="entry name" value="Sedolisin_dom"/>
</dbReference>
<evidence type="ECO:0000256" key="5">
    <source>
        <dbReference type="ARBA" id="ARBA00022825"/>
    </source>
</evidence>
<evidence type="ECO:0000256" key="8">
    <source>
        <dbReference type="SAM" id="MobiDB-lite"/>
    </source>
</evidence>
<evidence type="ECO:0000313" key="11">
    <source>
        <dbReference type="Proteomes" id="UP000635726"/>
    </source>
</evidence>
<gene>
    <name evidence="10" type="ORF">GCM10008939_13900</name>
</gene>
<dbReference type="PROSITE" id="PS51695">
    <property type="entry name" value="SEDOLISIN"/>
    <property type="match status" value="1"/>
</dbReference>
<evidence type="ECO:0000256" key="6">
    <source>
        <dbReference type="ARBA" id="ARBA00022837"/>
    </source>
</evidence>
<dbReference type="SMART" id="SM00944">
    <property type="entry name" value="Pro-kuma_activ"/>
    <property type="match status" value="1"/>
</dbReference>
<evidence type="ECO:0000256" key="2">
    <source>
        <dbReference type="ARBA" id="ARBA00022670"/>
    </source>
</evidence>
<dbReference type="CDD" id="cd11377">
    <property type="entry name" value="Pro-peptidase_S53"/>
    <property type="match status" value="1"/>
</dbReference>
<proteinExistence type="predicted"/>
<dbReference type="EMBL" id="BMOE01000003">
    <property type="protein sequence ID" value="GGJ70705.1"/>
    <property type="molecule type" value="Genomic_DNA"/>
</dbReference>
<dbReference type="Gene3D" id="3.40.50.200">
    <property type="entry name" value="Peptidase S8/S53 domain"/>
    <property type="match status" value="1"/>
</dbReference>
<keyword evidence="6" id="KW-0106">Calcium</keyword>
<dbReference type="Pfam" id="PF09286">
    <property type="entry name" value="Pro-kuma_activ"/>
    <property type="match status" value="1"/>
</dbReference>
<dbReference type="GO" id="GO:0004252">
    <property type="term" value="F:serine-type endopeptidase activity"/>
    <property type="evidence" value="ECO:0007669"/>
    <property type="project" value="InterPro"/>
</dbReference>
<dbReference type="InterPro" id="IPR015366">
    <property type="entry name" value="S53_propep"/>
</dbReference>
<dbReference type="InterPro" id="IPR050819">
    <property type="entry name" value="Tripeptidyl-peptidase_I"/>
</dbReference>
<keyword evidence="7" id="KW-0865">Zymogen</keyword>
<evidence type="ECO:0000259" key="9">
    <source>
        <dbReference type="PROSITE" id="PS51695"/>
    </source>
</evidence>
<dbReference type="GO" id="GO:0008240">
    <property type="term" value="F:tripeptidyl-peptidase activity"/>
    <property type="evidence" value="ECO:0007669"/>
    <property type="project" value="TreeGrafter"/>
</dbReference>
<evidence type="ECO:0000256" key="3">
    <source>
        <dbReference type="ARBA" id="ARBA00022723"/>
    </source>
</evidence>
<dbReference type="Proteomes" id="UP000635726">
    <property type="component" value="Unassembled WGS sequence"/>
</dbReference>
<keyword evidence="2" id="KW-0645">Protease</keyword>
<feature type="region of interest" description="Disordered" evidence="8">
    <location>
        <begin position="1"/>
        <end position="57"/>
    </location>
</feature>
<dbReference type="InterPro" id="IPR000209">
    <property type="entry name" value="Peptidase_S8/S53_dom"/>
</dbReference>
<dbReference type="PANTHER" id="PTHR14218">
    <property type="entry name" value="PROTEASE S8 TRIPEPTIDYL PEPTIDASE I CLN2"/>
    <property type="match status" value="1"/>
</dbReference>
<evidence type="ECO:0000256" key="4">
    <source>
        <dbReference type="ARBA" id="ARBA00022801"/>
    </source>
</evidence>
<evidence type="ECO:0000256" key="1">
    <source>
        <dbReference type="ARBA" id="ARBA00001913"/>
    </source>
</evidence>
<dbReference type="Pfam" id="PF00082">
    <property type="entry name" value="Peptidase_S8"/>
    <property type="match status" value="1"/>
</dbReference>
<feature type="domain" description="Peptidase S53" evidence="9">
    <location>
        <begin position="183"/>
        <end position="532"/>
    </location>
</feature>
<dbReference type="GO" id="GO:0006508">
    <property type="term" value="P:proteolysis"/>
    <property type="evidence" value="ECO:0007669"/>
    <property type="project" value="UniProtKB-KW"/>
</dbReference>
<name>A0A917PCM7_9DEIO</name>
<accession>A0A917PCM7</accession>
<evidence type="ECO:0000313" key="10">
    <source>
        <dbReference type="EMBL" id="GGJ70705.1"/>
    </source>
</evidence>
<comment type="cofactor">
    <cofactor evidence="1">
        <name>Ca(2+)</name>
        <dbReference type="ChEBI" id="CHEBI:29108"/>
    </cofactor>
</comment>
<evidence type="ECO:0000256" key="7">
    <source>
        <dbReference type="ARBA" id="ARBA00023145"/>
    </source>
</evidence>
<reference evidence="10" key="2">
    <citation type="submission" date="2020-09" db="EMBL/GenBank/DDBJ databases">
        <authorList>
            <person name="Sun Q."/>
            <person name="Ohkuma M."/>
        </authorList>
    </citation>
    <scope>NUCLEOTIDE SEQUENCE</scope>
    <source>
        <strain evidence="10">JCM 14371</strain>
    </source>
</reference>
<dbReference type="GO" id="GO:0046872">
    <property type="term" value="F:metal ion binding"/>
    <property type="evidence" value="ECO:0007669"/>
    <property type="project" value="UniProtKB-KW"/>
</dbReference>
<dbReference type="RefSeq" id="WP_188961544.1">
    <property type="nucleotide sequence ID" value="NZ_BMOE01000003.1"/>
</dbReference>
<reference evidence="10" key="1">
    <citation type="journal article" date="2014" name="Int. J. Syst. Evol. Microbiol.">
        <title>Complete genome sequence of Corynebacterium casei LMG S-19264T (=DSM 44701T), isolated from a smear-ripened cheese.</title>
        <authorList>
            <consortium name="US DOE Joint Genome Institute (JGI-PGF)"/>
            <person name="Walter F."/>
            <person name="Albersmeier A."/>
            <person name="Kalinowski J."/>
            <person name="Ruckert C."/>
        </authorList>
    </citation>
    <scope>NUCLEOTIDE SEQUENCE</scope>
    <source>
        <strain evidence="10">JCM 14371</strain>
    </source>
</reference>
<dbReference type="SUPFAM" id="SSF52743">
    <property type="entry name" value="Subtilisin-like"/>
    <property type="match status" value="1"/>
</dbReference>
<organism evidence="10 11">
    <name type="scientific">Deinococcus aquiradiocola</name>
    <dbReference type="NCBI Taxonomy" id="393059"/>
    <lineage>
        <taxon>Bacteria</taxon>
        <taxon>Thermotogati</taxon>
        <taxon>Deinococcota</taxon>
        <taxon>Deinococci</taxon>
        <taxon>Deinococcales</taxon>
        <taxon>Deinococcaceae</taxon>
        <taxon>Deinococcus</taxon>
    </lineage>
</organism>
<protein>
    <submittedName>
        <fullName evidence="10">Kumamolisin</fullName>
    </submittedName>
</protein>